<feature type="compositionally biased region" description="Polar residues" evidence="1">
    <location>
        <begin position="65"/>
        <end position="75"/>
    </location>
</feature>
<sequence length="291" mass="33796">MLNQKPEFHPEQQPQVCSKDIETFEKCPPSHEQPPIYYSIQNKGWSRANPPKWKAIDDVIARKSITSESESSACNGNRLRQHRPSSCDPVESYSYQRNNISEDFTDSNYNNCNVNSTNMNSEGHKASSISDISDTFLRAKFRERNLSNSPQYSRRRMYMTSRQWAMQPSRKIRDKRVNPVLIELSNKNLQQHEKVDPNSPSAFTPNQGKEEILFQRTLSTITEVDNENIGPSLSEQPKRAVEPLTEEIDTRSDCEADPFRKRNMFKGFFSKMKLDWPKKKNTLKSTEHKEN</sequence>
<organism evidence="2 3">
    <name type="scientific">Cimex lectularius</name>
    <name type="common">Bed bug</name>
    <name type="synonym">Acanthia lectularia</name>
    <dbReference type="NCBI Taxonomy" id="79782"/>
    <lineage>
        <taxon>Eukaryota</taxon>
        <taxon>Metazoa</taxon>
        <taxon>Ecdysozoa</taxon>
        <taxon>Arthropoda</taxon>
        <taxon>Hexapoda</taxon>
        <taxon>Insecta</taxon>
        <taxon>Pterygota</taxon>
        <taxon>Neoptera</taxon>
        <taxon>Paraneoptera</taxon>
        <taxon>Hemiptera</taxon>
        <taxon>Heteroptera</taxon>
        <taxon>Panheteroptera</taxon>
        <taxon>Cimicomorpha</taxon>
        <taxon>Cimicidae</taxon>
        <taxon>Cimex</taxon>
    </lineage>
</organism>
<accession>A0A8I6SDV8</accession>
<dbReference type="RefSeq" id="XP_014262570.1">
    <property type="nucleotide sequence ID" value="XM_014407084.2"/>
</dbReference>
<protein>
    <submittedName>
        <fullName evidence="2">Uncharacterized protein</fullName>
    </submittedName>
</protein>
<dbReference type="GeneID" id="106674407"/>
<evidence type="ECO:0000313" key="3">
    <source>
        <dbReference type="Proteomes" id="UP000494040"/>
    </source>
</evidence>
<feature type="region of interest" description="Disordered" evidence="1">
    <location>
        <begin position="227"/>
        <end position="252"/>
    </location>
</feature>
<keyword evidence="3" id="KW-1185">Reference proteome</keyword>
<reference evidence="2" key="1">
    <citation type="submission" date="2022-01" db="UniProtKB">
        <authorList>
            <consortium name="EnsemblMetazoa"/>
        </authorList>
    </citation>
    <scope>IDENTIFICATION</scope>
</reference>
<proteinExistence type="predicted"/>
<dbReference type="EnsemblMetazoa" id="XM_014407084.2">
    <property type="protein sequence ID" value="XP_014262570.1"/>
    <property type="gene ID" value="LOC106674407"/>
</dbReference>
<feature type="region of interest" description="Disordered" evidence="1">
    <location>
        <begin position="65"/>
        <end position="89"/>
    </location>
</feature>
<evidence type="ECO:0000313" key="2">
    <source>
        <dbReference type="EnsemblMetazoa" id="XP_014262570.1"/>
    </source>
</evidence>
<evidence type="ECO:0000256" key="1">
    <source>
        <dbReference type="SAM" id="MobiDB-lite"/>
    </source>
</evidence>
<name>A0A8I6SDV8_CIMLE</name>
<dbReference type="Proteomes" id="UP000494040">
    <property type="component" value="Unassembled WGS sequence"/>
</dbReference>
<dbReference type="AlphaFoldDB" id="A0A8I6SDV8"/>